<dbReference type="InterPro" id="IPR003661">
    <property type="entry name" value="HisK_dim/P_dom"/>
</dbReference>
<dbReference type="InterPro" id="IPR005467">
    <property type="entry name" value="His_kinase_dom"/>
</dbReference>
<evidence type="ECO:0000256" key="9">
    <source>
        <dbReference type="ARBA" id="ARBA00023012"/>
    </source>
</evidence>
<evidence type="ECO:0000259" key="12">
    <source>
        <dbReference type="PROSITE" id="PS50109"/>
    </source>
</evidence>
<dbReference type="InterPro" id="IPR036890">
    <property type="entry name" value="HATPase_C_sf"/>
</dbReference>
<accession>A0ABR4WC42</accession>
<evidence type="ECO:0000256" key="4">
    <source>
        <dbReference type="ARBA" id="ARBA00022553"/>
    </source>
</evidence>
<gene>
    <name evidence="14" type="ORF">T9A_01844</name>
</gene>
<evidence type="ECO:0000256" key="7">
    <source>
        <dbReference type="ARBA" id="ARBA00022777"/>
    </source>
</evidence>
<dbReference type="PROSITE" id="PS50885">
    <property type="entry name" value="HAMP"/>
    <property type="match status" value="1"/>
</dbReference>
<evidence type="ECO:0000256" key="6">
    <source>
        <dbReference type="ARBA" id="ARBA00022692"/>
    </source>
</evidence>
<dbReference type="CDD" id="cd00082">
    <property type="entry name" value="HisKA"/>
    <property type="match status" value="1"/>
</dbReference>
<dbReference type="PANTHER" id="PTHR45436:SF5">
    <property type="entry name" value="SENSOR HISTIDINE KINASE TRCS"/>
    <property type="match status" value="1"/>
</dbReference>
<name>A0ABR4WC42_9GAMM</name>
<dbReference type="InterPro" id="IPR036097">
    <property type="entry name" value="HisK_dim/P_sf"/>
</dbReference>
<keyword evidence="5" id="KW-0808">Transferase</keyword>
<keyword evidence="15" id="KW-1185">Reference proteome</keyword>
<dbReference type="RefSeq" id="WP_035247527.1">
    <property type="nucleotide sequence ID" value="NZ_ARXU01000006.1"/>
</dbReference>
<keyword evidence="6 11" id="KW-0812">Transmembrane</keyword>
<dbReference type="InterPro" id="IPR003660">
    <property type="entry name" value="HAMP_dom"/>
</dbReference>
<dbReference type="SMART" id="SM00304">
    <property type="entry name" value="HAMP"/>
    <property type="match status" value="1"/>
</dbReference>
<dbReference type="PRINTS" id="PR00344">
    <property type="entry name" value="BCTRLSENSOR"/>
</dbReference>
<keyword evidence="7 14" id="KW-0418">Kinase</keyword>
<dbReference type="PANTHER" id="PTHR45436">
    <property type="entry name" value="SENSOR HISTIDINE KINASE YKOH"/>
    <property type="match status" value="1"/>
</dbReference>
<dbReference type="InterPro" id="IPR003594">
    <property type="entry name" value="HATPase_dom"/>
</dbReference>
<dbReference type="CDD" id="cd06225">
    <property type="entry name" value="HAMP"/>
    <property type="match status" value="1"/>
</dbReference>
<dbReference type="InterPro" id="IPR038428">
    <property type="entry name" value="HK_sensor_dom_sf"/>
</dbReference>
<dbReference type="PROSITE" id="PS50109">
    <property type="entry name" value="HIS_KIN"/>
    <property type="match status" value="1"/>
</dbReference>
<evidence type="ECO:0000256" key="8">
    <source>
        <dbReference type="ARBA" id="ARBA00022989"/>
    </source>
</evidence>
<keyword evidence="10 11" id="KW-0472">Membrane</keyword>
<feature type="transmembrane region" description="Helical" evidence="11">
    <location>
        <begin position="154"/>
        <end position="177"/>
    </location>
</feature>
<evidence type="ECO:0000256" key="11">
    <source>
        <dbReference type="SAM" id="Phobius"/>
    </source>
</evidence>
<evidence type="ECO:0000256" key="1">
    <source>
        <dbReference type="ARBA" id="ARBA00000085"/>
    </source>
</evidence>
<keyword evidence="4" id="KW-0597">Phosphoprotein</keyword>
<dbReference type="SUPFAM" id="SSF47384">
    <property type="entry name" value="Homodimeric domain of signal transducing histidine kinase"/>
    <property type="match status" value="1"/>
</dbReference>
<dbReference type="EC" id="2.7.13.3" evidence="3"/>
<evidence type="ECO:0000256" key="2">
    <source>
        <dbReference type="ARBA" id="ARBA00004370"/>
    </source>
</evidence>
<protein>
    <recommendedName>
        <fullName evidence="3">histidine kinase</fullName>
        <ecNumber evidence="3">2.7.13.3</ecNumber>
    </recommendedName>
</protein>
<evidence type="ECO:0000256" key="5">
    <source>
        <dbReference type="ARBA" id="ARBA00022679"/>
    </source>
</evidence>
<dbReference type="InterPro" id="IPR050428">
    <property type="entry name" value="TCS_sensor_his_kinase"/>
</dbReference>
<dbReference type="SMART" id="SM00388">
    <property type="entry name" value="HisKA"/>
    <property type="match status" value="1"/>
</dbReference>
<dbReference type="Proteomes" id="UP000029443">
    <property type="component" value="Unassembled WGS sequence"/>
</dbReference>
<dbReference type="EMBL" id="ARXU01000006">
    <property type="protein sequence ID" value="KGD60984.1"/>
    <property type="molecule type" value="Genomic_DNA"/>
</dbReference>
<comment type="catalytic activity">
    <reaction evidence="1">
        <text>ATP + protein L-histidine = ADP + protein N-phospho-L-histidine.</text>
        <dbReference type="EC" id="2.7.13.3"/>
    </reaction>
</comment>
<dbReference type="SUPFAM" id="SSF55874">
    <property type="entry name" value="ATPase domain of HSP90 chaperone/DNA topoisomerase II/histidine kinase"/>
    <property type="match status" value="1"/>
</dbReference>
<dbReference type="Pfam" id="PF00672">
    <property type="entry name" value="HAMP"/>
    <property type="match status" value="1"/>
</dbReference>
<feature type="domain" description="HAMP" evidence="13">
    <location>
        <begin position="177"/>
        <end position="231"/>
    </location>
</feature>
<feature type="domain" description="Histidine kinase" evidence="12">
    <location>
        <begin position="239"/>
        <end position="446"/>
    </location>
</feature>
<dbReference type="Gene3D" id="3.30.450.170">
    <property type="entry name" value="Two-component histidine kinase, sensor domain"/>
    <property type="match status" value="1"/>
</dbReference>
<evidence type="ECO:0000313" key="14">
    <source>
        <dbReference type="EMBL" id="KGD60984.1"/>
    </source>
</evidence>
<evidence type="ECO:0000256" key="10">
    <source>
        <dbReference type="ARBA" id="ARBA00023136"/>
    </source>
</evidence>
<dbReference type="InterPro" id="IPR031930">
    <property type="entry name" value="HK_sensor"/>
</dbReference>
<keyword evidence="8 11" id="KW-1133">Transmembrane helix</keyword>
<evidence type="ECO:0000256" key="3">
    <source>
        <dbReference type="ARBA" id="ARBA00012438"/>
    </source>
</evidence>
<dbReference type="Gene3D" id="1.10.287.130">
    <property type="match status" value="1"/>
</dbReference>
<keyword evidence="9" id="KW-0902">Two-component regulatory system</keyword>
<evidence type="ECO:0000313" key="15">
    <source>
        <dbReference type="Proteomes" id="UP000029443"/>
    </source>
</evidence>
<dbReference type="GO" id="GO:0016301">
    <property type="term" value="F:kinase activity"/>
    <property type="evidence" value="ECO:0007669"/>
    <property type="project" value="UniProtKB-KW"/>
</dbReference>
<evidence type="ECO:0000259" key="13">
    <source>
        <dbReference type="PROSITE" id="PS50885"/>
    </source>
</evidence>
<dbReference type="Pfam" id="PF16750">
    <property type="entry name" value="HK_sensor"/>
    <property type="match status" value="1"/>
</dbReference>
<dbReference type="SMART" id="SM00387">
    <property type="entry name" value="HATPase_c"/>
    <property type="match status" value="1"/>
</dbReference>
<sequence>MLGRHSLLWRLALLLMVTAVCTVTLSDWLNRTLSSRALLLSDEAKSALRGYAADAEQAWLENGAAGVEHWIAAMGDREPGNIMVVSQDDQSLSGIPLTESERAGLRFQRGLEWRMSFRYRSMPYIGVPFPKSPEQGSLVMQLPPRYMPGQDWPLWKSLLMVGLPALVALILGLLLFWRVRVPLRELQHQVLQFKDDPQARVQPSLSHRRDEFGDVARSVNHMAEQVSAMLATQRQLLNDMSHELRTPLSRLAVALESDLDEAGLRQRVARELVQMRTLVNDTLTLGWQDTESGDGGQEPISLLALWDVVSDNAAFESGWLQSRFPCDLPADAQVRGNLNALAQVLENLVRNAVRYSPAEGRISLSGTREGDWWHLWVTDQGPGVPANRLEDIFAPFVRLDSARAGNSGFGLGLSIAFRSVQWLGGQLWAENADPGLRVHLRLPAAV</sequence>
<dbReference type="Pfam" id="PF00512">
    <property type="entry name" value="HisKA"/>
    <property type="match status" value="1"/>
</dbReference>
<dbReference type="Gene3D" id="3.30.565.10">
    <property type="entry name" value="Histidine kinase-like ATPase, C-terminal domain"/>
    <property type="match status" value="1"/>
</dbReference>
<dbReference type="Pfam" id="PF02518">
    <property type="entry name" value="HATPase_c"/>
    <property type="match status" value="1"/>
</dbReference>
<organism evidence="14 15">
    <name type="scientific">Alcanivorax jadensis T9</name>
    <dbReference type="NCBI Taxonomy" id="1177181"/>
    <lineage>
        <taxon>Bacteria</taxon>
        <taxon>Pseudomonadati</taxon>
        <taxon>Pseudomonadota</taxon>
        <taxon>Gammaproteobacteria</taxon>
        <taxon>Oceanospirillales</taxon>
        <taxon>Alcanivoracaceae</taxon>
        <taxon>Alcanivorax</taxon>
    </lineage>
</organism>
<comment type="subcellular location">
    <subcellularLocation>
        <location evidence="2">Membrane</location>
    </subcellularLocation>
</comment>
<dbReference type="InterPro" id="IPR004358">
    <property type="entry name" value="Sig_transdc_His_kin-like_C"/>
</dbReference>
<reference evidence="14 15" key="1">
    <citation type="submission" date="2012-09" db="EMBL/GenBank/DDBJ databases">
        <title>Genome Sequence of alkane-degrading Bacterium Alcanivorax jadensis T9.</title>
        <authorList>
            <person name="Lai Q."/>
            <person name="Shao Z."/>
        </authorList>
    </citation>
    <scope>NUCLEOTIDE SEQUENCE [LARGE SCALE GENOMIC DNA]</scope>
    <source>
        <strain evidence="14 15">T9</strain>
    </source>
</reference>
<comment type="caution">
    <text evidence="14">The sequence shown here is derived from an EMBL/GenBank/DDBJ whole genome shotgun (WGS) entry which is preliminary data.</text>
</comment>
<proteinExistence type="predicted"/>